<name>A0A2T6ZMS0_TUBBO</name>
<reference evidence="2 3" key="1">
    <citation type="submission" date="2017-04" db="EMBL/GenBank/DDBJ databases">
        <title>Draft genome sequence of Tuber borchii Vittad., a whitish edible truffle.</title>
        <authorList>
            <consortium name="DOE Joint Genome Institute"/>
            <person name="Murat C."/>
            <person name="Kuo A."/>
            <person name="Barry K.W."/>
            <person name="Clum A."/>
            <person name="Dockter R.B."/>
            <person name="Fauchery L."/>
            <person name="Iotti M."/>
            <person name="Kohler A."/>
            <person name="Labutti K."/>
            <person name="Lindquist E.A."/>
            <person name="Lipzen A."/>
            <person name="Ohm R.A."/>
            <person name="Wang M."/>
            <person name="Grigoriev I.V."/>
            <person name="Zambonelli A."/>
            <person name="Martin F.M."/>
        </authorList>
    </citation>
    <scope>NUCLEOTIDE SEQUENCE [LARGE SCALE GENOMIC DNA]</scope>
    <source>
        <strain evidence="2 3">Tbo3840</strain>
    </source>
</reference>
<dbReference type="InterPro" id="IPR050830">
    <property type="entry name" value="Fungal_FAS"/>
</dbReference>
<evidence type="ECO:0000313" key="2">
    <source>
        <dbReference type="EMBL" id="PUU76790.1"/>
    </source>
</evidence>
<protein>
    <submittedName>
        <fullName evidence="2">Uncharacterized protein</fullName>
    </submittedName>
</protein>
<dbReference type="Gene3D" id="3.20.20.70">
    <property type="entry name" value="Aldolase class I"/>
    <property type="match status" value="1"/>
</dbReference>
<dbReference type="PANTHER" id="PTHR10982:SF21">
    <property type="entry name" value="FATTY ACID SYNTHASE SUBUNIT BETA"/>
    <property type="match status" value="1"/>
</dbReference>
<dbReference type="PANTHER" id="PTHR10982">
    <property type="entry name" value="MALONYL COA-ACYL CARRIER PROTEIN TRANSACYLASE"/>
    <property type="match status" value="1"/>
</dbReference>
<dbReference type="OrthoDB" id="5417908at2759"/>
<evidence type="ECO:0000313" key="3">
    <source>
        <dbReference type="Proteomes" id="UP000244722"/>
    </source>
</evidence>
<gene>
    <name evidence="2" type="ORF">B9Z19DRAFT_1129211</name>
</gene>
<sequence>MLTQQQVHGEPATVLLGATKILDLGSGGISGLGVQTHRNKDGTGLFDRDSDHAVKYAVNWLKEHGLKFVWTKQGETFVETKSSRLLGALPVMVAEMTPDPVGHYCGNYECHISD</sequence>
<dbReference type="InterPro" id="IPR013785">
    <property type="entry name" value="Aldolase_TIM"/>
</dbReference>
<evidence type="ECO:0000256" key="1">
    <source>
        <dbReference type="ARBA" id="ARBA00022679"/>
    </source>
</evidence>
<dbReference type="Gene3D" id="3.40.366.10">
    <property type="entry name" value="Malonyl-Coenzyme A Acyl Carrier Protein, domain 2"/>
    <property type="match status" value="1"/>
</dbReference>
<comment type="caution">
    <text evidence="2">The sequence shown here is derived from an EMBL/GenBank/DDBJ whole genome shotgun (WGS) entry which is preliminary data.</text>
</comment>
<dbReference type="EMBL" id="NESQ01000175">
    <property type="protein sequence ID" value="PUU76790.1"/>
    <property type="molecule type" value="Genomic_DNA"/>
</dbReference>
<organism evidence="2 3">
    <name type="scientific">Tuber borchii</name>
    <name type="common">White truffle</name>
    <dbReference type="NCBI Taxonomy" id="42251"/>
    <lineage>
        <taxon>Eukaryota</taxon>
        <taxon>Fungi</taxon>
        <taxon>Dikarya</taxon>
        <taxon>Ascomycota</taxon>
        <taxon>Pezizomycotina</taxon>
        <taxon>Pezizomycetes</taxon>
        <taxon>Pezizales</taxon>
        <taxon>Tuberaceae</taxon>
        <taxon>Tuber</taxon>
    </lineage>
</organism>
<keyword evidence="1" id="KW-0808">Transferase</keyword>
<accession>A0A2T6ZMS0</accession>
<keyword evidence="3" id="KW-1185">Reference proteome</keyword>
<proteinExistence type="predicted"/>
<dbReference type="InterPro" id="IPR001227">
    <property type="entry name" value="Ac_transferase_dom_sf"/>
</dbReference>
<dbReference type="STRING" id="42251.A0A2T6ZMS0"/>
<dbReference type="AlphaFoldDB" id="A0A2T6ZMS0"/>
<dbReference type="GO" id="GO:0016740">
    <property type="term" value="F:transferase activity"/>
    <property type="evidence" value="ECO:0007669"/>
    <property type="project" value="UniProtKB-KW"/>
</dbReference>
<dbReference type="Proteomes" id="UP000244722">
    <property type="component" value="Unassembled WGS sequence"/>
</dbReference>